<reference evidence="2 3" key="1">
    <citation type="journal article" date="2013" name="PLoS ONE">
        <title>Genomic and secretomic analyses reveal unique features of the lignocellulolytic enzyme system of Penicillium decumbens.</title>
        <authorList>
            <person name="Liu G."/>
            <person name="Zhang L."/>
            <person name="Wei X."/>
            <person name="Zou G."/>
            <person name="Qin Y."/>
            <person name="Ma L."/>
            <person name="Li J."/>
            <person name="Zheng H."/>
            <person name="Wang S."/>
            <person name="Wang C."/>
            <person name="Xun L."/>
            <person name="Zhao G.-P."/>
            <person name="Zhou Z."/>
            <person name="Qu Y."/>
        </authorList>
    </citation>
    <scope>NUCLEOTIDE SEQUENCE [LARGE SCALE GENOMIC DNA]</scope>
    <source>
        <strain evidence="3">114-2 / CGMCC 5302</strain>
    </source>
</reference>
<feature type="region of interest" description="Disordered" evidence="1">
    <location>
        <begin position="314"/>
        <end position="347"/>
    </location>
</feature>
<evidence type="ECO:0000313" key="3">
    <source>
        <dbReference type="Proteomes" id="UP000019376"/>
    </source>
</evidence>
<feature type="compositionally biased region" description="Basic and acidic residues" evidence="1">
    <location>
        <begin position="7"/>
        <end position="19"/>
    </location>
</feature>
<protein>
    <recommendedName>
        <fullName evidence="4">Flavoprotein oxygenase</fullName>
    </recommendedName>
</protein>
<accession>S7Z5X0</accession>
<evidence type="ECO:0008006" key="4">
    <source>
        <dbReference type="Google" id="ProtNLM"/>
    </source>
</evidence>
<feature type="compositionally biased region" description="Acidic residues" evidence="1">
    <location>
        <begin position="322"/>
        <end position="343"/>
    </location>
</feature>
<feature type="region of interest" description="Disordered" evidence="1">
    <location>
        <begin position="53"/>
        <end position="78"/>
    </location>
</feature>
<dbReference type="AlphaFoldDB" id="S7Z5X0"/>
<dbReference type="HOGENOM" id="CLU_020643_0_0_1"/>
<dbReference type="PhylomeDB" id="S7Z5X0"/>
<feature type="region of interest" description="Disordered" evidence="1">
    <location>
        <begin position="699"/>
        <end position="802"/>
    </location>
</feature>
<gene>
    <name evidence="2" type="ORF">PDE_00452</name>
</gene>
<feature type="compositionally biased region" description="Low complexity" evidence="1">
    <location>
        <begin position="59"/>
        <end position="76"/>
    </location>
</feature>
<feature type="compositionally biased region" description="Low complexity" evidence="1">
    <location>
        <begin position="711"/>
        <end position="724"/>
    </location>
</feature>
<organism evidence="2 3">
    <name type="scientific">Penicillium oxalicum (strain 114-2 / CGMCC 5302)</name>
    <name type="common">Penicillium decumbens</name>
    <dbReference type="NCBI Taxonomy" id="933388"/>
    <lineage>
        <taxon>Eukaryota</taxon>
        <taxon>Fungi</taxon>
        <taxon>Dikarya</taxon>
        <taxon>Ascomycota</taxon>
        <taxon>Pezizomycotina</taxon>
        <taxon>Eurotiomycetes</taxon>
        <taxon>Eurotiomycetidae</taxon>
        <taxon>Eurotiales</taxon>
        <taxon>Aspergillaceae</taxon>
        <taxon>Penicillium</taxon>
    </lineage>
</organism>
<dbReference type="OrthoDB" id="5369448at2759"/>
<dbReference type="STRING" id="933388.S7Z5X0"/>
<dbReference type="eggNOG" id="ENOG502SAW3">
    <property type="taxonomic scope" value="Eukaryota"/>
</dbReference>
<feature type="region of interest" description="Disordered" evidence="1">
    <location>
        <begin position="189"/>
        <end position="217"/>
    </location>
</feature>
<feature type="compositionally biased region" description="Polar residues" evidence="1">
    <location>
        <begin position="202"/>
        <end position="212"/>
    </location>
</feature>
<proteinExistence type="predicted"/>
<evidence type="ECO:0000313" key="2">
    <source>
        <dbReference type="EMBL" id="EPS25519.1"/>
    </source>
</evidence>
<evidence type="ECO:0000256" key="1">
    <source>
        <dbReference type="SAM" id="MobiDB-lite"/>
    </source>
</evidence>
<name>S7Z5X0_PENO1</name>
<dbReference type="EMBL" id="KB644408">
    <property type="protein sequence ID" value="EPS25519.1"/>
    <property type="molecule type" value="Genomic_DNA"/>
</dbReference>
<feature type="region of interest" description="Disordered" evidence="1">
    <location>
        <begin position="1"/>
        <end position="36"/>
    </location>
</feature>
<dbReference type="Proteomes" id="UP000019376">
    <property type="component" value="Unassembled WGS sequence"/>
</dbReference>
<feature type="compositionally biased region" description="Polar residues" evidence="1">
    <location>
        <begin position="738"/>
        <end position="748"/>
    </location>
</feature>
<sequence length="828" mass="90839">MAQPSEDQTRYCADAEAHTSNHILSPQPSFHPMKESLVQSLETAHLPAYTDTSFHESRLSPNLSYDCSSSSSSNRHSISDISRHEMENDVEHINSRASSRSSVSSVPASVLLHPADQLEQFGSPGHHNQVADYTVEEDEADFGGFDRSPQSMRTIRQREAAFRKPSSVRAMQMYTEDEADVDEFLSPPRRRQSVRSPGMSCTKRSSFYSPKTSHTKPASKKEYPLVLLHCTLLAPSLPVPGAAEPHYQKIVEEVLPSQYWKRWRRLQDKVGSGVLRERGVLISHPEDLYDVLEERLLESLELQRPIVHRGHFIGHEKAGAGSEEETSDRDDSETDGEQGDECPDCGGRVLHHSDVNRKWEIRVYAANGLMRAGAWAAAWKEMEKVDVEVGVWLPSDVRRALEKRLEEALPAVASQSIEISLAPSDSVTPRMELPAAPFYSQSNVLKDIKPGANDMHHFNAGKSNIHPREPGSKANNEIPLRTLLFNYIRVLAADRRNIALAVMSVLVVFLTIGMRSQNDQIEHVLHAFSQDEPHAPSLVAQVNVVTAVPVLSTIDSDSSLMENLIPTSSVMLPMPIADSPVQLRAKQTFSSIPAAAPETLLVDSKPTVEMESPAATGIAMDVKPRIDASATPVVDSTEHAPLVDSTIDLEPTIASVVGTEFENIAENTGDADSIINAESTNLDEPSGLDTDVERTEFNKPTEPKISHQVFESVEAAEPAAESNSTGRDMESAVDAGLSITSEENSDSSLKAEKSASTESIISANADPRDEHVAEEADDSLSASDKIHLGSSEDESSKLGDPFEAICPAHLPILTHESTCPRLWEMKHE</sequence>
<keyword evidence="3" id="KW-1185">Reference proteome</keyword>